<dbReference type="OrthoDB" id="9806473at2"/>
<dbReference type="Gene3D" id="3.30.720.100">
    <property type="match status" value="1"/>
</dbReference>
<name>A0A2N5DS31_9CAUL</name>
<feature type="domain" description="PhnB-like" evidence="1">
    <location>
        <begin position="5"/>
        <end position="129"/>
    </location>
</feature>
<dbReference type="EMBL" id="PJRS01000003">
    <property type="protein sequence ID" value="PLR28860.1"/>
    <property type="molecule type" value="Genomic_DNA"/>
</dbReference>
<dbReference type="InterPro" id="IPR029068">
    <property type="entry name" value="Glyas_Bleomycin-R_OHBP_Dase"/>
</dbReference>
<dbReference type="CDD" id="cd06588">
    <property type="entry name" value="PhnB_like"/>
    <property type="match status" value="1"/>
</dbReference>
<sequence length="134" mass="14344">MSPTVQPFLMFQDGVGPDALDFYVSVFPGSVVEEVELYGPAGPGPQGTIKTARFTIGGQSVMCSDSFIKHAFSFTPSFSFFVTCASPQEVDRLAGVLGEGGGVLMPPGNYGFSPWFAWVSDRFGVSWQLNVGED</sequence>
<protein>
    <submittedName>
        <fullName evidence="2">VOC family protein</fullName>
    </submittedName>
</protein>
<dbReference type="PANTHER" id="PTHR33990:SF4">
    <property type="entry name" value="PHNB-LIKE DOMAIN-CONTAINING PROTEIN"/>
    <property type="match status" value="1"/>
</dbReference>
<dbReference type="PIRSF" id="PIRSF021700">
    <property type="entry name" value="3_dmu_93_MTrfase"/>
    <property type="match status" value="1"/>
</dbReference>
<evidence type="ECO:0000259" key="1">
    <source>
        <dbReference type="Pfam" id="PF06983"/>
    </source>
</evidence>
<dbReference type="InterPro" id="IPR028973">
    <property type="entry name" value="PhnB-like"/>
</dbReference>
<accession>A0A2N5DS31</accession>
<organism evidence="2 3">
    <name type="scientific">Caulobacter zeae</name>
    <dbReference type="NCBI Taxonomy" id="2055137"/>
    <lineage>
        <taxon>Bacteria</taxon>
        <taxon>Pseudomonadati</taxon>
        <taxon>Pseudomonadota</taxon>
        <taxon>Alphaproteobacteria</taxon>
        <taxon>Caulobacterales</taxon>
        <taxon>Caulobacteraceae</taxon>
        <taxon>Caulobacter</taxon>
    </lineage>
</organism>
<dbReference type="Proteomes" id="UP000234479">
    <property type="component" value="Unassembled WGS sequence"/>
</dbReference>
<dbReference type="AlphaFoldDB" id="A0A2N5DS31"/>
<dbReference type="SUPFAM" id="SSF54593">
    <property type="entry name" value="Glyoxalase/Bleomycin resistance protein/Dihydroxybiphenyl dioxygenase"/>
    <property type="match status" value="1"/>
</dbReference>
<proteinExistence type="predicted"/>
<keyword evidence="3" id="KW-1185">Reference proteome</keyword>
<evidence type="ECO:0000313" key="2">
    <source>
        <dbReference type="EMBL" id="PLR28860.1"/>
    </source>
</evidence>
<dbReference type="Pfam" id="PF06983">
    <property type="entry name" value="3-dmu-9_3-mt"/>
    <property type="match status" value="1"/>
</dbReference>
<reference evidence="2 3" key="1">
    <citation type="submission" date="2017-12" db="EMBL/GenBank/DDBJ databases">
        <title>The genome sequence of Caulobacter sp. 410.</title>
        <authorList>
            <person name="Gao J."/>
            <person name="Mao X."/>
            <person name="Sun J."/>
        </authorList>
    </citation>
    <scope>NUCLEOTIDE SEQUENCE [LARGE SCALE GENOMIC DNA]</scope>
    <source>
        <strain evidence="2 3">410</strain>
    </source>
</reference>
<comment type="caution">
    <text evidence="2">The sequence shown here is derived from an EMBL/GenBank/DDBJ whole genome shotgun (WGS) entry which is preliminary data.</text>
</comment>
<dbReference type="PANTHER" id="PTHR33990">
    <property type="entry name" value="PROTEIN YJDN-RELATED"/>
    <property type="match status" value="1"/>
</dbReference>
<gene>
    <name evidence="2" type="ORF">SGCZBJ_00865</name>
</gene>
<evidence type="ECO:0000313" key="3">
    <source>
        <dbReference type="Proteomes" id="UP000234479"/>
    </source>
</evidence>
<dbReference type="RefSeq" id="WP_101716154.1">
    <property type="nucleotide sequence ID" value="NZ_PJRS01000003.1"/>
</dbReference>
<dbReference type="Gene3D" id="3.30.720.110">
    <property type="match status" value="1"/>
</dbReference>
<dbReference type="InterPro" id="IPR009725">
    <property type="entry name" value="3_dmu_93_MTrfase"/>
</dbReference>